<organism evidence="2 3">
    <name type="scientific">Dipteronia sinensis</name>
    <dbReference type="NCBI Taxonomy" id="43782"/>
    <lineage>
        <taxon>Eukaryota</taxon>
        <taxon>Viridiplantae</taxon>
        <taxon>Streptophyta</taxon>
        <taxon>Embryophyta</taxon>
        <taxon>Tracheophyta</taxon>
        <taxon>Spermatophyta</taxon>
        <taxon>Magnoliopsida</taxon>
        <taxon>eudicotyledons</taxon>
        <taxon>Gunneridae</taxon>
        <taxon>Pentapetalae</taxon>
        <taxon>rosids</taxon>
        <taxon>malvids</taxon>
        <taxon>Sapindales</taxon>
        <taxon>Sapindaceae</taxon>
        <taxon>Hippocastanoideae</taxon>
        <taxon>Acereae</taxon>
        <taxon>Dipteronia</taxon>
    </lineage>
</organism>
<evidence type="ECO:0000256" key="1">
    <source>
        <dbReference type="SAM" id="MobiDB-lite"/>
    </source>
</evidence>
<sequence length="80" mass="9549">MKSSETIEKIREKEDERDVDATIQDHIEAPTPEVEMVVDENIRFQEFLARHREIMDKKAHIALRNVLIDHLWDEYTNSDN</sequence>
<evidence type="ECO:0000313" key="3">
    <source>
        <dbReference type="Proteomes" id="UP001281410"/>
    </source>
</evidence>
<reference evidence="2" key="1">
    <citation type="journal article" date="2023" name="Plant J.">
        <title>Genome sequences and population genomics provide insights into the demographic history, inbreeding, and mutation load of two 'living fossil' tree species of Dipteronia.</title>
        <authorList>
            <person name="Feng Y."/>
            <person name="Comes H.P."/>
            <person name="Chen J."/>
            <person name="Zhu S."/>
            <person name="Lu R."/>
            <person name="Zhang X."/>
            <person name="Li P."/>
            <person name="Qiu J."/>
            <person name="Olsen K.M."/>
            <person name="Qiu Y."/>
        </authorList>
    </citation>
    <scope>NUCLEOTIDE SEQUENCE</scope>
    <source>
        <strain evidence="2">NBL</strain>
    </source>
</reference>
<comment type="caution">
    <text evidence="2">The sequence shown here is derived from an EMBL/GenBank/DDBJ whole genome shotgun (WGS) entry which is preliminary data.</text>
</comment>
<dbReference type="AlphaFoldDB" id="A0AAE0AH28"/>
<keyword evidence="3" id="KW-1185">Reference proteome</keyword>
<gene>
    <name evidence="2" type="ORF">Dsin_017791</name>
</gene>
<evidence type="ECO:0000313" key="2">
    <source>
        <dbReference type="EMBL" id="KAK3213085.1"/>
    </source>
</evidence>
<accession>A0AAE0AH28</accession>
<dbReference type="EMBL" id="JANJYJ010000005">
    <property type="protein sequence ID" value="KAK3213085.1"/>
    <property type="molecule type" value="Genomic_DNA"/>
</dbReference>
<feature type="region of interest" description="Disordered" evidence="1">
    <location>
        <begin position="1"/>
        <end position="20"/>
    </location>
</feature>
<name>A0AAE0AH28_9ROSI</name>
<dbReference type="Proteomes" id="UP001281410">
    <property type="component" value="Unassembled WGS sequence"/>
</dbReference>
<proteinExistence type="predicted"/>
<protein>
    <submittedName>
        <fullName evidence="2">Uncharacterized protein</fullName>
    </submittedName>
</protein>